<dbReference type="FunFam" id="4.10.70.10:FF:000001">
    <property type="entry name" value="Disintegrin and metalloproteinase domain-containing protein 22"/>
    <property type="match status" value="1"/>
</dbReference>
<keyword evidence="2 8" id="KW-0812">Transmembrane</keyword>
<evidence type="ECO:0000256" key="7">
    <source>
        <dbReference type="PROSITE-ProRule" id="PRU00076"/>
    </source>
</evidence>
<feature type="signal peptide" evidence="9">
    <location>
        <begin position="1"/>
        <end position="31"/>
    </location>
</feature>
<dbReference type="SUPFAM" id="SSF57552">
    <property type="entry name" value="Blood coagulation inhibitor (disintegrin)"/>
    <property type="match status" value="1"/>
</dbReference>
<comment type="caution">
    <text evidence="7">Lacks conserved residue(s) required for the propagation of feature annotation.</text>
</comment>
<evidence type="ECO:0000256" key="9">
    <source>
        <dbReference type="SAM" id="SignalP"/>
    </source>
</evidence>
<dbReference type="SMART" id="SM00608">
    <property type="entry name" value="ACR"/>
    <property type="match status" value="1"/>
</dbReference>
<dbReference type="PROSITE" id="PS50214">
    <property type="entry name" value="DISINTEGRIN_2"/>
    <property type="match status" value="1"/>
</dbReference>
<sequence length="734" mass="82227">ELEAEAPAPLPAPLVLLGLWALLASVQGSQGRPSWRYVSSEVVIPRKETHRGKGFQVPGWLTYSLRFGGQRHVIHLRPKKLMPRHLLVTTQDDQGALQMDYPYIPADCHYLGYLEEIPLSMVAVDKCYGGLDGVMKLDDLAYEIKPLRDSRSFEHVVSQIVAETNTTRPRQRPKHEEEVDSLLSKANLIAAPRVSSKLFAMHGGVVKGVFMATNELYRSQGNMSACTVYLVRLCGITNAILQTIDMSVYVSALLVFDQRDPTPVNDYRVPGSPFYRFYSRVLFAAFRPSMGYLVFAQGPYELDVSPSPYAICRGIGIIMLGVRSRHYVLVSVIAAQQLGRSMGFYYDAPQCRCQRRTTCVMFYHPEITDTFSNCSIVNLLNVRNGKAGECLFEDLVYYNQSLTNIRCGNYIVEEQEQCDCGSFQQCYNNKCCESDCQYSSESICDRGLCCTNCTYSPAGTLCRPIRGICDLPEYCVGQSQRCPANTYLQDGTPCTEEGYCFSGNCTDRNFHCKELFGANAFDGFPACYSINQRGNRFGHCYKQGTSRYFVRCSRRDIMCGRLQCMNVSSIPQLQEHASFHQTFLNGAWCYGEDTHRGTGVRDLGQVRNGAPCAHRMVCNNTFCNGTLEEINYDCAPDKCSHRGVCNNKRNCHCHRGWDPPLCLAPGAGGSVDSGPPPKRRRKITQNQQSVLYLRLVFARIYALIVALLFGVVTNVRTINTTKAEEKTYPGPTGQ</sequence>
<dbReference type="Gene3D" id="4.10.70.10">
    <property type="entry name" value="Disintegrin domain"/>
    <property type="match status" value="1"/>
</dbReference>
<dbReference type="InterPro" id="IPR002870">
    <property type="entry name" value="Peptidase_M12B_N"/>
</dbReference>
<dbReference type="GO" id="GO:0008584">
    <property type="term" value="P:male gonad development"/>
    <property type="evidence" value="ECO:0007669"/>
    <property type="project" value="TreeGrafter"/>
</dbReference>
<reference evidence="13" key="2">
    <citation type="submission" date="2025-09" db="UniProtKB">
        <authorList>
            <consortium name="Ensembl"/>
        </authorList>
    </citation>
    <scope>IDENTIFICATION</scope>
</reference>
<dbReference type="Proteomes" id="UP000694414">
    <property type="component" value="Unplaced"/>
</dbReference>
<dbReference type="Pfam" id="PF01562">
    <property type="entry name" value="Pep_M12B_propep"/>
    <property type="match status" value="1"/>
</dbReference>
<dbReference type="Ensembl" id="ENSPSMT00000033875.1">
    <property type="protein sequence ID" value="ENSPSMP00000029345.1"/>
    <property type="gene ID" value="ENSPSMG00000020379.1"/>
</dbReference>
<evidence type="ECO:0000256" key="1">
    <source>
        <dbReference type="ARBA" id="ARBA00004479"/>
    </source>
</evidence>
<feature type="domain" description="EGF-like" evidence="10">
    <location>
        <begin position="630"/>
        <end position="663"/>
    </location>
</feature>
<accession>A0A8C9DS17</accession>
<dbReference type="CDD" id="cd04269">
    <property type="entry name" value="ZnMc_adamalysin_II_like"/>
    <property type="match status" value="1"/>
</dbReference>
<evidence type="ECO:0000256" key="5">
    <source>
        <dbReference type="ARBA" id="ARBA00023157"/>
    </source>
</evidence>
<dbReference type="PROSITE" id="PS01186">
    <property type="entry name" value="EGF_2"/>
    <property type="match status" value="1"/>
</dbReference>
<keyword evidence="5 7" id="KW-1015">Disulfide bond</keyword>
<dbReference type="Pfam" id="PF00200">
    <property type="entry name" value="Disintegrin"/>
    <property type="match status" value="1"/>
</dbReference>
<feature type="transmembrane region" description="Helical" evidence="8">
    <location>
        <begin position="691"/>
        <end position="712"/>
    </location>
</feature>
<name>A0A8C9DS17_PROSS</name>
<dbReference type="SMART" id="SM00050">
    <property type="entry name" value="DISIN"/>
    <property type="match status" value="1"/>
</dbReference>
<reference evidence="13" key="1">
    <citation type="submission" date="2025-08" db="UniProtKB">
        <authorList>
            <consortium name="Ensembl"/>
        </authorList>
    </citation>
    <scope>IDENTIFICATION</scope>
</reference>
<dbReference type="InterPro" id="IPR036436">
    <property type="entry name" value="Disintegrin_dom_sf"/>
</dbReference>
<protein>
    <recommendedName>
        <fullName evidence="15">Disintegrin and metalloproteinase domain-containing protein 21</fullName>
    </recommendedName>
</protein>
<evidence type="ECO:0000313" key="14">
    <source>
        <dbReference type="Proteomes" id="UP000694414"/>
    </source>
</evidence>
<feature type="disulfide bond" evidence="6">
    <location>
        <begin position="462"/>
        <end position="482"/>
    </location>
</feature>
<dbReference type="InterPro" id="IPR034027">
    <property type="entry name" value="Reprolysin_adamalysin"/>
</dbReference>
<dbReference type="Gene3D" id="3.40.390.10">
    <property type="entry name" value="Collagenase (Catalytic Domain)"/>
    <property type="match status" value="1"/>
</dbReference>
<dbReference type="PROSITE" id="PS50215">
    <property type="entry name" value="ADAM_MEPRO"/>
    <property type="match status" value="1"/>
</dbReference>
<dbReference type="InterPro" id="IPR001762">
    <property type="entry name" value="Disintegrin_dom"/>
</dbReference>
<evidence type="ECO:0000256" key="8">
    <source>
        <dbReference type="SAM" id="Phobius"/>
    </source>
</evidence>
<dbReference type="PROSITE" id="PS50026">
    <property type="entry name" value="EGF_3"/>
    <property type="match status" value="1"/>
</dbReference>
<dbReference type="InterPro" id="IPR001590">
    <property type="entry name" value="Peptidase_M12B"/>
</dbReference>
<evidence type="ECO:0000256" key="2">
    <source>
        <dbReference type="ARBA" id="ARBA00022692"/>
    </source>
</evidence>
<dbReference type="GeneTree" id="ENSGT00940000162296"/>
<dbReference type="AlphaFoldDB" id="A0A8C9DS17"/>
<dbReference type="PANTHER" id="PTHR11905:SF140">
    <property type="entry name" value="A DISINTEGRIN AND METALLOPEPTIDASE DOMAIN 6-RELATED"/>
    <property type="match status" value="1"/>
</dbReference>
<evidence type="ECO:0000259" key="12">
    <source>
        <dbReference type="PROSITE" id="PS50215"/>
    </source>
</evidence>
<dbReference type="InterPro" id="IPR000742">
    <property type="entry name" value="EGF"/>
</dbReference>
<keyword evidence="4 8" id="KW-0472">Membrane</keyword>
<evidence type="ECO:0000256" key="3">
    <source>
        <dbReference type="ARBA" id="ARBA00022989"/>
    </source>
</evidence>
<proteinExistence type="predicted"/>
<dbReference type="GO" id="GO:0009897">
    <property type="term" value="C:external side of plasma membrane"/>
    <property type="evidence" value="ECO:0007669"/>
    <property type="project" value="TreeGrafter"/>
</dbReference>
<dbReference type="InterPro" id="IPR018358">
    <property type="entry name" value="Disintegrin_CS"/>
</dbReference>
<dbReference type="PANTHER" id="PTHR11905">
    <property type="entry name" value="ADAM A DISINTEGRIN AND METALLOPROTEASE DOMAIN"/>
    <property type="match status" value="1"/>
</dbReference>
<evidence type="ECO:0000313" key="13">
    <source>
        <dbReference type="Ensembl" id="ENSPSMP00000029345.1"/>
    </source>
</evidence>
<dbReference type="InterPro" id="IPR024079">
    <property type="entry name" value="MetalloPept_cat_dom_sf"/>
</dbReference>
<keyword evidence="14" id="KW-1185">Reference proteome</keyword>
<dbReference type="GO" id="GO:0006508">
    <property type="term" value="P:proteolysis"/>
    <property type="evidence" value="ECO:0007669"/>
    <property type="project" value="InterPro"/>
</dbReference>
<keyword evidence="3 8" id="KW-1133">Transmembrane helix</keyword>
<feature type="chain" id="PRO_5034946643" description="Disintegrin and metalloproteinase domain-containing protein 21" evidence="9">
    <location>
        <begin position="32"/>
        <end position="734"/>
    </location>
</feature>
<evidence type="ECO:0000259" key="11">
    <source>
        <dbReference type="PROSITE" id="PS50214"/>
    </source>
</evidence>
<keyword evidence="7" id="KW-0245">EGF-like domain</keyword>
<dbReference type="GO" id="GO:0004222">
    <property type="term" value="F:metalloendopeptidase activity"/>
    <property type="evidence" value="ECO:0007669"/>
    <property type="project" value="InterPro"/>
</dbReference>
<feature type="domain" description="Disintegrin" evidence="11">
    <location>
        <begin position="404"/>
        <end position="490"/>
    </location>
</feature>
<evidence type="ECO:0000256" key="6">
    <source>
        <dbReference type="PROSITE-ProRule" id="PRU00068"/>
    </source>
</evidence>
<dbReference type="Pfam" id="PF01421">
    <property type="entry name" value="Reprolysin"/>
    <property type="match status" value="1"/>
</dbReference>
<dbReference type="PRINTS" id="PR00289">
    <property type="entry name" value="DISINTEGRIN"/>
</dbReference>
<organism evidence="13 14">
    <name type="scientific">Prolemur simus</name>
    <name type="common">Greater bamboo lemur</name>
    <name type="synonym">Hapalemur simus</name>
    <dbReference type="NCBI Taxonomy" id="1328070"/>
    <lineage>
        <taxon>Eukaryota</taxon>
        <taxon>Metazoa</taxon>
        <taxon>Chordata</taxon>
        <taxon>Craniata</taxon>
        <taxon>Vertebrata</taxon>
        <taxon>Euteleostomi</taxon>
        <taxon>Mammalia</taxon>
        <taxon>Eutheria</taxon>
        <taxon>Euarchontoglires</taxon>
        <taxon>Primates</taxon>
        <taxon>Strepsirrhini</taxon>
        <taxon>Lemuriformes</taxon>
        <taxon>Lemuridae</taxon>
        <taxon>Prolemur</taxon>
    </lineage>
</organism>
<keyword evidence="9" id="KW-0732">Signal</keyword>
<feature type="disulfide bond" evidence="7">
    <location>
        <begin position="653"/>
        <end position="662"/>
    </location>
</feature>
<evidence type="ECO:0008006" key="15">
    <source>
        <dbReference type="Google" id="ProtNLM"/>
    </source>
</evidence>
<dbReference type="PROSITE" id="PS00427">
    <property type="entry name" value="DISINTEGRIN_1"/>
    <property type="match status" value="1"/>
</dbReference>
<evidence type="ECO:0000256" key="4">
    <source>
        <dbReference type="ARBA" id="ARBA00023136"/>
    </source>
</evidence>
<comment type="subcellular location">
    <subcellularLocation>
        <location evidence="1">Membrane</location>
        <topology evidence="1">Single-pass type I membrane protein</topology>
    </subcellularLocation>
</comment>
<dbReference type="InterPro" id="IPR006586">
    <property type="entry name" value="ADAM_Cys-rich"/>
</dbReference>
<dbReference type="Pfam" id="PF08516">
    <property type="entry name" value="ADAM_CR"/>
    <property type="match status" value="1"/>
</dbReference>
<dbReference type="SUPFAM" id="SSF55486">
    <property type="entry name" value="Metalloproteases ('zincins'), catalytic domain"/>
    <property type="match status" value="1"/>
</dbReference>
<dbReference type="GO" id="GO:1990913">
    <property type="term" value="C:sperm head plasma membrane"/>
    <property type="evidence" value="ECO:0007669"/>
    <property type="project" value="TreeGrafter"/>
</dbReference>
<feature type="domain" description="Peptidase M12B" evidence="12">
    <location>
        <begin position="204"/>
        <end position="395"/>
    </location>
</feature>
<evidence type="ECO:0000259" key="10">
    <source>
        <dbReference type="PROSITE" id="PS50026"/>
    </source>
</evidence>